<evidence type="ECO:0000313" key="9">
    <source>
        <dbReference type="Proteomes" id="UP000239867"/>
    </source>
</evidence>
<dbReference type="EMBL" id="CP021255">
    <property type="protein sequence ID" value="AVD72166.1"/>
    <property type="molecule type" value="Genomic_DNA"/>
</dbReference>
<accession>A0A2L1GR88</accession>
<dbReference type="AlphaFoldDB" id="A0A2L1GR88"/>
<feature type="transmembrane region" description="Helical" evidence="7">
    <location>
        <begin position="65"/>
        <end position="89"/>
    </location>
</feature>
<evidence type="ECO:0000256" key="1">
    <source>
        <dbReference type="ARBA" id="ARBA00004141"/>
    </source>
</evidence>
<comment type="similarity">
    <text evidence="2 7">Belongs to the MlaE permease family.</text>
</comment>
<evidence type="ECO:0000313" key="8">
    <source>
        <dbReference type="EMBL" id="AVD72166.1"/>
    </source>
</evidence>
<comment type="subcellular location">
    <subcellularLocation>
        <location evidence="1">Membrane</location>
        <topology evidence="1">Multi-pass membrane protein</topology>
    </subcellularLocation>
</comment>
<reference evidence="8 9" key="1">
    <citation type="journal article" date="2018" name="MBio">
        <title>Insights into the evolution of host association through the isolation and characterization of a novel human periodontal pathobiont, Desulfobulbus oralis.</title>
        <authorList>
            <person name="Cross K.L."/>
            <person name="Chirania P."/>
            <person name="Xiong W."/>
            <person name="Beall C.J."/>
            <person name="Elkins J.G."/>
            <person name="Giannone R.J."/>
            <person name="Griffen A.L."/>
            <person name="Guss A.M."/>
            <person name="Hettich R.L."/>
            <person name="Joshi S.S."/>
            <person name="Mokrzan E.M."/>
            <person name="Martin R.K."/>
            <person name="Zhulin I.B."/>
            <person name="Leys E.J."/>
            <person name="Podar M."/>
        </authorList>
    </citation>
    <scope>NUCLEOTIDE SEQUENCE [LARGE SCALE GENOMIC DNA]</scope>
    <source>
        <strain evidence="8 9">ORNL</strain>
    </source>
</reference>
<protein>
    <submittedName>
        <fullName evidence="8">ABC transporter permease</fullName>
    </submittedName>
</protein>
<dbReference type="Proteomes" id="UP000239867">
    <property type="component" value="Chromosome"/>
</dbReference>
<keyword evidence="3" id="KW-0813">Transport</keyword>
<organism evidence="8 9">
    <name type="scientific">Desulfobulbus oralis</name>
    <dbReference type="NCBI Taxonomy" id="1986146"/>
    <lineage>
        <taxon>Bacteria</taxon>
        <taxon>Pseudomonadati</taxon>
        <taxon>Thermodesulfobacteriota</taxon>
        <taxon>Desulfobulbia</taxon>
        <taxon>Desulfobulbales</taxon>
        <taxon>Desulfobulbaceae</taxon>
        <taxon>Desulfobulbus</taxon>
    </lineage>
</organism>
<dbReference type="InterPro" id="IPR030802">
    <property type="entry name" value="Permease_MalE"/>
</dbReference>
<evidence type="ECO:0000256" key="7">
    <source>
        <dbReference type="RuleBase" id="RU362044"/>
    </source>
</evidence>
<dbReference type="RefSeq" id="WP_104937371.1">
    <property type="nucleotide sequence ID" value="NZ_CP021255.1"/>
</dbReference>
<feature type="transmembrane region" description="Helical" evidence="7">
    <location>
        <begin position="162"/>
        <end position="187"/>
    </location>
</feature>
<keyword evidence="6 7" id="KW-0472">Membrane</keyword>
<evidence type="ECO:0000256" key="5">
    <source>
        <dbReference type="ARBA" id="ARBA00022989"/>
    </source>
</evidence>
<dbReference type="OrthoDB" id="9805022at2"/>
<evidence type="ECO:0000256" key="2">
    <source>
        <dbReference type="ARBA" id="ARBA00007556"/>
    </source>
</evidence>
<dbReference type="Pfam" id="PF02405">
    <property type="entry name" value="MlaE"/>
    <property type="match status" value="1"/>
</dbReference>
<dbReference type="NCBIfam" id="TIGR00056">
    <property type="entry name" value="MlaE family lipid ABC transporter permease subunit"/>
    <property type="match status" value="1"/>
</dbReference>
<dbReference type="GO" id="GO:0043190">
    <property type="term" value="C:ATP-binding cassette (ABC) transporter complex"/>
    <property type="evidence" value="ECO:0007669"/>
    <property type="project" value="InterPro"/>
</dbReference>
<evidence type="ECO:0000256" key="6">
    <source>
        <dbReference type="ARBA" id="ARBA00023136"/>
    </source>
</evidence>
<gene>
    <name evidence="8" type="ORF">CAY53_00410</name>
</gene>
<dbReference type="KEGG" id="deo:CAY53_00410"/>
<keyword evidence="9" id="KW-1185">Reference proteome</keyword>
<dbReference type="PANTHER" id="PTHR30188:SF4">
    <property type="entry name" value="PROTEIN TRIGALACTOSYLDIACYLGLYCEROL 1, CHLOROPLASTIC"/>
    <property type="match status" value="1"/>
</dbReference>
<feature type="transmembrane region" description="Helical" evidence="7">
    <location>
        <begin position="257"/>
        <end position="276"/>
    </location>
</feature>
<feature type="transmembrane region" description="Helical" evidence="7">
    <location>
        <begin position="101"/>
        <end position="123"/>
    </location>
</feature>
<name>A0A2L1GR88_9BACT</name>
<keyword evidence="4 7" id="KW-0812">Transmembrane</keyword>
<feature type="transmembrane region" description="Helical" evidence="7">
    <location>
        <begin position="216"/>
        <end position="236"/>
    </location>
</feature>
<evidence type="ECO:0000256" key="4">
    <source>
        <dbReference type="ARBA" id="ARBA00022692"/>
    </source>
</evidence>
<dbReference type="PANTHER" id="PTHR30188">
    <property type="entry name" value="ABC TRANSPORTER PERMEASE PROTEIN-RELATED"/>
    <property type="match status" value="1"/>
</dbReference>
<dbReference type="InterPro" id="IPR003453">
    <property type="entry name" value="ABC_MlaE_roteobac"/>
</dbReference>
<sequence length="277" mass="29489">MSPTPASSAPPRFSGPLAGLGRLGYLTLDSLTDLGRMGFFLFWALVGMFRLPFRLGEVLRQLRFVGAGSLGVIFFTSLSTGMVLGLQGYNALHRFGADGMLGTIVALSLIMELGPTLTAIMVAGRAGSAMCAELGIMRISEQLDALDCMAIDPFRYLISPKFLAMIISMPLLTAVFDVVGIFGGYVVGVDMMGANSGSFMAGMAHSVTNADIRMGFIKSLVFGLLVAWICTGRGFFVHLIRGMGFGAQSVSRATTQAVVYSAITVLIFDYLLTSVLM</sequence>
<evidence type="ECO:0000256" key="3">
    <source>
        <dbReference type="ARBA" id="ARBA00022448"/>
    </source>
</evidence>
<proteinExistence type="inferred from homology"/>
<feature type="transmembrane region" description="Helical" evidence="7">
    <location>
        <begin position="34"/>
        <end position="53"/>
    </location>
</feature>
<keyword evidence="5 7" id="KW-1133">Transmembrane helix</keyword>
<dbReference type="GO" id="GO:0005548">
    <property type="term" value="F:phospholipid transporter activity"/>
    <property type="evidence" value="ECO:0007669"/>
    <property type="project" value="TreeGrafter"/>
</dbReference>